<comment type="caution">
    <text evidence="1">The sequence shown here is derived from an EMBL/GenBank/DDBJ whole genome shotgun (WGS) entry which is preliminary data.</text>
</comment>
<keyword evidence="2" id="KW-1185">Reference proteome</keyword>
<sequence length="199" mass="21289">MDTLLAQESVRIVKSAQEYGLNRVTILLMVQPGHLSCLQTLEHFLLEIMSALDSTPTVPAARWFTSLGATSTVAATNNLAPVPVWGIPNVIACHSPQDTTDYLSKLLAPPSSSLGALPHEQIAQADRTNNTSRPTWLSAALTTSGNPLLSAQDATRLEQGLSTIQNAVLATPAQLHNTCLLNQATSKAIHDFFNADQPI</sequence>
<gene>
    <name evidence="1" type="ORF">BG015_009891</name>
</gene>
<organism evidence="1 2">
    <name type="scientific">Linnemannia schmuckeri</name>
    <dbReference type="NCBI Taxonomy" id="64567"/>
    <lineage>
        <taxon>Eukaryota</taxon>
        <taxon>Fungi</taxon>
        <taxon>Fungi incertae sedis</taxon>
        <taxon>Mucoromycota</taxon>
        <taxon>Mortierellomycotina</taxon>
        <taxon>Mortierellomycetes</taxon>
        <taxon>Mortierellales</taxon>
        <taxon>Mortierellaceae</taxon>
        <taxon>Linnemannia</taxon>
    </lineage>
</organism>
<proteinExistence type="predicted"/>
<evidence type="ECO:0000313" key="1">
    <source>
        <dbReference type="EMBL" id="KAF9148372.1"/>
    </source>
</evidence>
<dbReference type="AlphaFoldDB" id="A0A9P5V989"/>
<evidence type="ECO:0000313" key="2">
    <source>
        <dbReference type="Proteomes" id="UP000748756"/>
    </source>
</evidence>
<protein>
    <submittedName>
        <fullName evidence="1">Uncharacterized protein</fullName>
    </submittedName>
</protein>
<dbReference type="Proteomes" id="UP000748756">
    <property type="component" value="Unassembled WGS sequence"/>
</dbReference>
<accession>A0A9P5V989</accession>
<dbReference type="OrthoDB" id="2446365at2759"/>
<name>A0A9P5V989_9FUNG</name>
<dbReference type="EMBL" id="JAAAUQ010000669">
    <property type="protein sequence ID" value="KAF9148372.1"/>
    <property type="molecule type" value="Genomic_DNA"/>
</dbReference>
<reference evidence="1" key="1">
    <citation type="journal article" date="2020" name="Fungal Divers.">
        <title>Resolving the Mortierellaceae phylogeny through synthesis of multi-gene phylogenetics and phylogenomics.</title>
        <authorList>
            <person name="Vandepol N."/>
            <person name="Liber J."/>
            <person name="Desiro A."/>
            <person name="Na H."/>
            <person name="Kennedy M."/>
            <person name="Barry K."/>
            <person name="Grigoriev I.V."/>
            <person name="Miller A.N."/>
            <person name="O'Donnell K."/>
            <person name="Stajich J.E."/>
            <person name="Bonito G."/>
        </authorList>
    </citation>
    <scope>NUCLEOTIDE SEQUENCE</scope>
    <source>
        <strain evidence="1">NRRL 6426</strain>
    </source>
</reference>